<evidence type="ECO:0000256" key="2">
    <source>
        <dbReference type="SAM" id="SignalP"/>
    </source>
</evidence>
<reference evidence="3 4" key="1">
    <citation type="submission" date="2018-08" db="EMBL/GenBank/DDBJ databases">
        <title>A genome reference for cultivated species of the human gut microbiota.</title>
        <authorList>
            <person name="Zou Y."/>
            <person name="Xue W."/>
            <person name="Luo G."/>
        </authorList>
    </citation>
    <scope>NUCLEOTIDE SEQUENCE [LARGE SCALE GENOMIC DNA]</scope>
    <source>
        <strain evidence="3 4">AM30-5LB</strain>
    </source>
</reference>
<accession>A0A414FVK0</accession>
<comment type="caution">
    <text evidence="3">The sequence shown here is derived from an EMBL/GenBank/DDBJ whole genome shotgun (WGS) entry which is preliminary data.</text>
</comment>
<dbReference type="PROSITE" id="PS51257">
    <property type="entry name" value="PROKAR_LIPOPROTEIN"/>
    <property type="match status" value="1"/>
</dbReference>
<evidence type="ECO:0000313" key="3">
    <source>
        <dbReference type="EMBL" id="RHD55068.1"/>
    </source>
</evidence>
<keyword evidence="1" id="KW-0812">Transmembrane</keyword>
<sequence>MKFAKMVRGAAAVALSGLLACFAVAPAVARAEEPAGHVAGEQAGLLDGSLFPDFNIGPVSVFGTFFDTLQEAVDAIGVDPDLTGSGATLIDNLNESVTVPAGKNLRISLFAHTLKGMGGTPTITVKAGATVTIDAVEPTAALIAPASGVPALVIEPGATAILESGVVKAAPGAESVVIQNDGNLRVLNEVKIEGEVLGGMDVHKHALSFVPEVPATCMVDGRPEYWHCDGCGLSFADPEGRNTIRPSEQVILHPGHLVKHVPAVEPTAQAEGNTEYWECDRCGLVFADAGLVQVIEKTDTALPKLEAPAPAVPMQPTFPAAQQVVLAPLNLLPKTGDDSVIPVVIMGVIGAIAVVTGIVVKMRGKSK</sequence>
<feature type="chain" id="PRO_5038348266" evidence="2">
    <location>
        <begin position="26"/>
        <end position="367"/>
    </location>
</feature>
<evidence type="ECO:0000256" key="1">
    <source>
        <dbReference type="SAM" id="Phobius"/>
    </source>
</evidence>
<dbReference type="NCBIfam" id="TIGR01167">
    <property type="entry name" value="LPXTG_anchor"/>
    <property type="match status" value="1"/>
</dbReference>
<dbReference type="RefSeq" id="WP_118272190.1">
    <property type="nucleotide sequence ID" value="NZ_JAQCXU010000001.1"/>
</dbReference>
<feature type="signal peptide" evidence="2">
    <location>
        <begin position="1"/>
        <end position="25"/>
    </location>
</feature>
<proteinExistence type="predicted"/>
<organism evidence="3 4">
    <name type="scientific">Collinsella intestinalis</name>
    <dbReference type="NCBI Taxonomy" id="147207"/>
    <lineage>
        <taxon>Bacteria</taxon>
        <taxon>Bacillati</taxon>
        <taxon>Actinomycetota</taxon>
        <taxon>Coriobacteriia</taxon>
        <taxon>Coriobacteriales</taxon>
        <taxon>Coriobacteriaceae</taxon>
        <taxon>Collinsella</taxon>
    </lineage>
</organism>
<keyword evidence="1" id="KW-0472">Membrane</keyword>
<evidence type="ECO:0000313" key="4">
    <source>
        <dbReference type="Proteomes" id="UP000286050"/>
    </source>
</evidence>
<keyword evidence="1" id="KW-1133">Transmembrane helix</keyword>
<dbReference type="EMBL" id="QSJI01000006">
    <property type="protein sequence ID" value="RHD55068.1"/>
    <property type="molecule type" value="Genomic_DNA"/>
</dbReference>
<protein>
    <submittedName>
        <fullName evidence="3">LPXTG cell wall anchor domain-containing protein</fullName>
    </submittedName>
</protein>
<gene>
    <name evidence="3" type="ORF">DW787_06775</name>
</gene>
<dbReference type="Proteomes" id="UP000286050">
    <property type="component" value="Unassembled WGS sequence"/>
</dbReference>
<keyword evidence="2" id="KW-0732">Signal</keyword>
<dbReference type="AlphaFoldDB" id="A0A414FVK0"/>
<name>A0A414FVK0_9ACTN</name>
<feature type="transmembrane region" description="Helical" evidence="1">
    <location>
        <begin position="340"/>
        <end position="360"/>
    </location>
</feature>